<evidence type="ECO:0000313" key="2">
    <source>
        <dbReference type="Proteomes" id="UP000000263"/>
    </source>
</evidence>
<dbReference type="KEGG" id="rca:Rcas_2991"/>
<sequence length="163" mass="18701">MQSLETWLGARGSMLALALDAQRDIICEHVAHKLATNYPDLCPNLPAEDPELSQQIMFQQTPQRFHTMLLAALRFRTLAIVEREYRWLWGIVQRFGVERSHLLQQVHWYFEAARTFASLSLEDLAWLRALESAIEQIVLTITSVPPTSVQPPHPSYPRLSHSA</sequence>
<dbReference type="STRING" id="383372.Rcas_2991"/>
<dbReference type="AlphaFoldDB" id="A7NNB5"/>
<protein>
    <recommendedName>
        <fullName evidence="3">Globin-sensor domain-containing protein</fullName>
    </recommendedName>
</protein>
<dbReference type="HOGENOM" id="CLU_1702907_0_0_0"/>
<dbReference type="Proteomes" id="UP000000263">
    <property type="component" value="Chromosome"/>
</dbReference>
<proteinExistence type="predicted"/>
<dbReference type="RefSeq" id="WP_012121472.1">
    <property type="nucleotide sequence ID" value="NC_009767.1"/>
</dbReference>
<keyword evidence="2" id="KW-1185">Reference proteome</keyword>
<dbReference type="EMBL" id="CP000804">
    <property type="protein sequence ID" value="ABU59048.1"/>
    <property type="molecule type" value="Genomic_DNA"/>
</dbReference>
<evidence type="ECO:0008006" key="3">
    <source>
        <dbReference type="Google" id="ProtNLM"/>
    </source>
</evidence>
<reference evidence="1 2" key="1">
    <citation type="submission" date="2007-08" db="EMBL/GenBank/DDBJ databases">
        <title>Complete sequence of Roseiflexus castenholzii DSM 13941.</title>
        <authorList>
            <consortium name="US DOE Joint Genome Institute"/>
            <person name="Copeland A."/>
            <person name="Lucas S."/>
            <person name="Lapidus A."/>
            <person name="Barry K."/>
            <person name="Glavina del Rio T."/>
            <person name="Dalin E."/>
            <person name="Tice H."/>
            <person name="Pitluck S."/>
            <person name="Thompson L.S."/>
            <person name="Brettin T."/>
            <person name="Bruce D."/>
            <person name="Detter J.C."/>
            <person name="Han C."/>
            <person name="Tapia R."/>
            <person name="Schmutz J."/>
            <person name="Larimer F."/>
            <person name="Land M."/>
            <person name="Hauser L."/>
            <person name="Kyrpides N."/>
            <person name="Mikhailova N."/>
            <person name="Bryant D.A."/>
            <person name="Hanada S."/>
            <person name="Tsukatani Y."/>
            <person name="Richardson P."/>
        </authorList>
    </citation>
    <scope>NUCLEOTIDE SEQUENCE [LARGE SCALE GENOMIC DNA]</scope>
    <source>
        <strain evidence="2">DSM 13941 / HLO8</strain>
    </source>
</reference>
<accession>A7NNB5</accession>
<evidence type="ECO:0000313" key="1">
    <source>
        <dbReference type="EMBL" id="ABU59048.1"/>
    </source>
</evidence>
<name>A7NNB5_ROSCS</name>
<organism evidence="1 2">
    <name type="scientific">Roseiflexus castenholzii (strain DSM 13941 / HLO8)</name>
    <dbReference type="NCBI Taxonomy" id="383372"/>
    <lineage>
        <taxon>Bacteria</taxon>
        <taxon>Bacillati</taxon>
        <taxon>Chloroflexota</taxon>
        <taxon>Chloroflexia</taxon>
        <taxon>Chloroflexales</taxon>
        <taxon>Roseiflexineae</taxon>
        <taxon>Roseiflexaceae</taxon>
        <taxon>Roseiflexus</taxon>
    </lineage>
</organism>
<gene>
    <name evidence="1" type="ordered locus">Rcas_2991</name>
</gene>